<dbReference type="SUPFAM" id="SSF109604">
    <property type="entry name" value="HD-domain/PDEase-like"/>
    <property type="match status" value="1"/>
</dbReference>
<feature type="domain" description="PDEase" evidence="11">
    <location>
        <begin position="705"/>
        <end position="941"/>
    </location>
</feature>
<keyword evidence="5 8" id="KW-0472">Membrane</keyword>
<dbReference type="PROSITE" id="PS51845">
    <property type="entry name" value="PDEASE_I_2"/>
    <property type="match status" value="1"/>
</dbReference>
<keyword evidence="3" id="KW-0547">Nucleotide-binding</keyword>
<dbReference type="Pfam" id="PF03924">
    <property type="entry name" value="CHASE"/>
    <property type="match status" value="1"/>
</dbReference>
<dbReference type="SMART" id="SM00044">
    <property type="entry name" value="CYCc"/>
    <property type="match status" value="1"/>
</dbReference>
<sequence length="1105" mass="124331">MTEQFTNEMDADASISCSFSSSEEIQKHSMNVEKTTKKTKLVAFLVVLVGAIASGSFLYIGITNSKHDVEDNFERRASDMAKEIDGAWADYDSSALWIHESCRNWRTSNFTREDFEVLYNYLISGGLEFFAAEWVPNITHAERPAIEAEGKVGWAGVEGINFTGLVGQEPDPDHPGELMMAPRSKQDWYFPVVWGEPKSNIGAAAGYDLFSPPWERPSILKAVDTWSPALTGRFRLVQQTAEAGYSVVLYHPGTPLPDKFEARSRDMSTMVINIKSLLMRAARYQRVSQAAYLFDITLSSVDEEALPEFLSGIEIRVSDEKGDEKEVSVYQETDYASLQNSELYFERDLRIGGRVWKIVILPVGAAYDADYVVVVVCGVLIFLASVLLAIWMLHNMQRSIEMNRIITQAAAEASIVTNLFPPNVRKRMIEDAETKQKALRATKSKDGVRNRNTLPSSTIFRNTLTSEGVFGSKPIAELHPYTTVMVADLVGFTAWASVREPSQVFTLLELIFHHWDLIAARRRVYKVETVGDSYVAVAGLPSPRSDHASAMSRFAADCRAQMHKTCKALEKTLGPETGDIGARFGLHSGQCVAGVLRGERGRFQIFGDTINMAARMESTGVRDEIQLSAETAELLTSEGHEKWLVPRKDQVMVKGIGHMQTFFLNLKNDRTFSGETERTKDDIAMFSSSELNVECSKIQRLVDWNSEVLGNLLRSILARREGMQKDQNHSNLSPIPLTTKSEMVLDEVKDIITLPAFDANAMKKQVDPDSIQLDGEVWTQLSSLIAKIASMYRSNPFHSFEHASHVTMSVLKMLGRIVAPKEITVKNKSGNIDHNTIEAELHDHTFGVTSDPLTHFACAFSALIHDLDHQGIPNTVLVQESAPLALKYKNKSVAEQHSVSMAFALLMSPEYTKLRETICCDEEEFARFRSLVVNSVMATDIMDKELGCARKARWNKAFSIEQEQDRDEDQQVAINRKATIVIEHLIQASDISHTMQHWHVYAKWNERLFQEMYKAYKAGRLPKDPSEGWYKGELGFFDFYIIPLAKKLFTCGVFGVSSDEFLNYALTNRKEWEQKGQDMVQRYLKNYAEEFGDDQESACVVVGDR</sequence>
<comment type="subcellular location">
    <subcellularLocation>
        <location evidence="1">Membrane</location>
    </subcellularLocation>
</comment>
<dbReference type="EMBL" id="CAICTM010000498">
    <property type="protein sequence ID" value="CAB9511705.1"/>
    <property type="molecule type" value="Genomic_DNA"/>
</dbReference>
<keyword evidence="7" id="KW-0479">Metal-binding</keyword>
<dbReference type="GO" id="GO:0005886">
    <property type="term" value="C:plasma membrane"/>
    <property type="evidence" value="ECO:0007669"/>
    <property type="project" value="TreeGrafter"/>
</dbReference>
<evidence type="ECO:0000256" key="3">
    <source>
        <dbReference type="ARBA" id="ARBA00022741"/>
    </source>
</evidence>
<dbReference type="PROSITE" id="PS00126">
    <property type="entry name" value="PDEASE_I_1"/>
    <property type="match status" value="1"/>
</dbReference>
<evidence type="ECO:0000256" key="7">
    <source>
        <dbReference type="RuleBase" id="RU363067"/>
    </source>
</evidence>
<dbReference type="InterPro" id="IPR002073">
    <property type="entry name" value="PDEase_catalytic_dom"/>
</dbReference>
<evidence type="ECO:0000259" key="9">
    <source>
        <dbReference type="PROSITE" id="PS50125"/>
    </source>
</evidence>
<comment type="similarity">
    <text evidence="7">Belongs to the cyclic nucleotide phosphodiesterase family.</text>
</comment>
<dbReference type="SUPFAM" id="SSF55073">
    <property type="entry name" value="Nucleotide cyclase"/>
    <property type="match status" value="1"/>
</dbReference>
<dbReference type="GO" id="GO:0004114">
    <property type="term" value="F:3',5'-cyclic-nucleotide phosphodiesterase activity"/>
    <property type="evidence" value="ECO:0007669"/>
    <property type="project" value="InterPro"/>
</dbReference>
<dbReference type="EC" id="3.1.4.-" evidence="7"/>
<accession>A0A9N8HGR2</accession>
<evidence type="ECO:0000256" key="2">
    <source>
        <dbReference type="ARBA" id="ARBA00022692"/>
    </source>
</evidence>
<evidence type="ECO:0000256" key="5">
    <source>
        <dbReference type="ARBA" id="ARBA00023136"/>
    </source>
</evidence>
<feature type="transmembrane region" description="Helical" evidence="8">
    <location>
        <begin position="41"/>
        <end position="62"/>
    </location>
</feature>
<organism evidence="12 13">
    <name type="scientific">Seminavis robusta</name>
    <dbReference type="NCBI Taxonomy" id="568900"/>
    <lineage>
        <taxon>Eukaryota</taxon>
        <taxon>Sar</taxon>
        <taxon>Stramenopiles</taxon>
        <taxon>Ochrophyta</taxon>
        <taxon>Bacillariophyta</taxon>
        <taxon>Bacillariophyceae</taxon>
        <taxon>Bacillariophycidae</taxon>
        <taxon>Naviculales</taxon>
        <taxon>Naviculaceae</taxon>
        <taxon>Seminavis</taxon>
    </lineage>
</organism>
<dbReference type="InterPro" id="IPR036971">
    <property type="entry name" value="PDEase_catalytic_dom_sf"/>
</dbReference>
<dbReference type="InterPro" id="IPR042240">
    <property type="entry name" value="CHASE_sf"/>
</dbReference>
<dbReference type="GO" id="GO:0001653">
    <property type="term" value="F:peptide receptor activity"/>
    <property type="evidence" value="ECO:0007669"/>
    <property type="project" value="TreeGrafter"/>
</dbReference>
<evidence type="ECO:0000313" key="12">
    <source>
        <dbReference type="EMBL" id="CAB9511705.1"/>
    </source>
</evidence>
<feature type="domain" description="CHASE" evidence="10">
    <location>
        <begin position="186"/>
        <end position="252"/>
    </location>
</feature>
<dbReference type="GO" id="GO:0000166">
    <property type="term" value="F:nucleotide binding"/>
    <property type="evidence" value="ECO:0007669"/>
    <property type="project" value="UniProtKB-KW"/>
</dbReference>
<dbReference type="PROSITE" id="PS50125">
    <property type="entry name" value="GUANYLATE_CYCLASE_2"/>
    <property type="match status" value="1"/>
</dbReference>
<dbReference type="Gene3D" id="1.10.1300.10">
    <property type="entry name" value="3'5'-cyclic nucleotide phosphodiesterase, catalytic domain"/>
    <property type="match status" value="1"/>
</dbReference>
<dbReference type="GO" id="GO:0046872">
    <property type="term" value="F:metal ion binding"/>
    <property type="evidence" value="ECO:0007669"/>
    <property type="project" value="UniProtKB-KW"/>
</dbReference>
<evidence type="ECO:0000259" key="10">
    <source>
        <dbReference type="PROSITE" id="PS50839"/>
    </source>
</evidence>
<evidence type="ECO:0000256" key="6">
    <source>
        <dbReference type="ARBA" id="ARBA00023239"/>
    </source>
</evidence>
<dbReference type="Pfam" id="PF00211">
    <property type="entry name" value="Guanylate_cyc"/>
    <property type="match status" value="1"/>
</dbReference>
<keyword evidence="7" id="KW-0378">Hydrolase</keyword>
<evidence type="ECO:0000256" key="1">
    <source>
        <dbReference type="ARBA" id="ARBA00004370"/>
    </source>
</evidence>
<dbReference type="Proteomes" id="UP001153069">
    <property type="component" value="Unassembled WGS sequence"/>
</dbReference>
<dbReference type="Gene3D" id="3.30.450.350">
    <property type="entry name" value="CHASE domain"/>
    <property type="match status" value="1"/>
</dbReference>
<dbReference type="PROSITE" id="PS50839">
    <property type="entry name" value="CHASE"/>
    <property type="match status" value="1"/>
</dbReference>
<evidence type="ECO:0000313" key="13">
    <source>
        <dbReference type="Proteomes" id="UP001153069"/>
    </source>
</evidence>
<comment type="cofactor">
    <cofactor evidence="7">
        <name>a divalent metal cation</name>
        <dbReference type="ChEBI" id="CHEBI:60240"/>
    </cofactor>
    <text evidence="7">Binds 2 divalent metal cations per subunit. Site 1 may preferentially bind zinc ions, while site 2 has a preference for magnesium and/or manganese ions.</text>
</comment>
<dbReference type="InterPro" id="IPR050401">
    <property type="entry name" value="Cyclic_nucleotide_synthase"/>
</dbReference>
<dbReference type="CDD" id="cd07302">
    <property type="entry name" value="CHD"/>
    <property type="match status" value="1"/>
</dbReference>
<dbReference type="GO" id="GO:0035556">
    <property type="term" value="P:intracellular signal transduction"/>
    <property type="evidence" value="ECO:0007669"/>
    <property type="project" value="InterPro"/>
</dbReference>
<keyword evidence="6" id="KW-0456">Lyase</keyword>
<keyword evidence="13" id="KW-1185">Reference proteome</keyword>
<dbReference type="InterPro" id="IPR023174">
    <property type="entry name" value="PDEase_CS"/>
</dbReference>
<dbReference type="GO" id="GO:0007168">
    <property type="term" value="P:receptor guanylyl cyclase signaling pathway"/>
    <property type="evidence" value="ECO:0007669"/>
    <property type="project" value="TreeGrafter"/>
</dbReference>
<keyword evidence="12" id="KW-0675">Receptor</keyword>
<dbReference type="PANTHER" id="PTHR11920:SF335">
    <property type="entry name" value="GUANYLATE CYCLASE"/>
    <property type="match status" value="1"/>
</dbReference>
<evidence type="ECO:0000259" key="11">
    <source>
        <dbReference type="PROSITE" id="PS51845"/>
    </source>
</evidence>
<protein>
    <recommendedName>
        <fullName evidence="7">Phosphodiesterase</fullName>
        <ecNumber evidence="7">3.1.4.-</ecNumber>
    </recommendedName>
</protein>
<dbReference type="Pfam" id="PF00233">
    <property type="entry name" value="PDEase_I"/>
    <property type="match status" value="1"/>
</dbReference>
<evidence type="ECO:0000256" key="8">
    <source>
        <dbReference type="SAM" id="Phobius"/>
    </source>
</evidence>
<dbReference type="InterPro" id="IPR001054">
    <property type="entry name" value="A/G_cyclase"/>
</dbReference>
<dbReference type="GO" id="GO:0004016">
    <property type="term" value="F:adenylate cyclase activity"/>
    <property type="evidence" value="ECO:0007669"/>
    <property type="project" value="TreeGrafter"/>
</dbReference>
<keyword evidence="4 8" id="KW-1133">Transmembrane helix</keyword>
<feature type="transmembrane region" description="Helical" evidence="8">
    <location>
        <begin position="371"/>
        <end position="393"/>
    </location>
</feature>
<dbReference type="OrthoDB" id="568146at2759"/>
<dbReference type="AlphaFoldDB" id="A0A9N8HGR2"/>
<dbReference type="GO" id="GO:0004383">
    <property type="term" value="F:guanylate cyclase activity"/>
    <property type="evidence" value="ECO:0007669"/>
    <property type="project" value="TreeGrafter"/>
</dbReference>
<proteinExistence type="inferred from homology"/>
<comment type="caution">
    <text evidence="12">The sequence shown here is derived from an EMBL/GenBank/DDBJ whole genome shotgun (WGS) entry which is preliminary data.</text>
</comment>
<dbReference type="PANTHER" id="PTHR11920">
    <property type="entry name" value="GUANYLYL CYCLASE"/>
    <property type="match status" value="1"/>
</dbReference>
<name>A0A9N8HGR2_9STRA</name>
<dbReference type="InterPro" id="IPR029787">
    <property type="entry name" value="Nucleotide_cyclase"/>
</dbReference>
<gene>
    <name evidence="12" type="ORF">SEMRO_499_G155000.1</name>
</gene>
<reference evidence="12" key="1">
    <citation type="submission" date="2020-06" db="EMBL/GenBank/DDBJ databases">
        <authorList>
            <consortium name="Plant Systems Biology data submission"/>
        </authorList>
    </citation>
    <scope>NUCLEOTIDE SEQUENCE</scope>
    <source>
        <strain evidence="12">D6</strain>
    </source>
</reference>
<dbReference type="SMART" id="SM01079">
    <property type="entry name" value="CHASE"/>
    <property type="match status" value="1"/>
</dbReference>
<keyword evidence="2 8" id="KW-0812">Transmembrane</keyword>
<dbReference type="Gene3D" id="3.30.70.1230">
    <property type="entry name" value="Nucleotide cyclase"/>
    <property type="match status" value="1"/>
</dbReference>
<dbReference type="InterPro" id="IPR006189">
    <property type="entry name" value="CHASE_dom"/>
</dbReference>
<feature type="domain" description="Guanylate cyclase" evidence="9">
    <location>
        <begin position="483"/>
        <end position="617"/>
    </location>
</feature>
<evidence type="ECO:0000256" key="4">
    <source>
        <dbReference type="ARBA" id="ARBA00022989"/>
    </source>
</evidence>